<keyword evidence="2" id="KW-0813">Transport</keyword>
<dbReference type="RefSeq" id="XP_067069735.1">
    <property type="nucleotide sequence ID" value="XM_067214068.1"/>
</dbReference>
<evidence type="ECO:0000256" key="2">
    <source>
        <dbReference type="ARBA" id="ARBA00022448"/>
    </source>
</evidence>
<gene>
    <name evidence="6" type="ORF">cand_038450</name>
</gene>
<comment type="caution">
    <text evidence="6">The sequence shown here is derived from an EMBL/GenBank/DDBJ whole genome shotgun (WGS) entry which is preliminary data.</text>
</comment>
<dbReference type="InterPro" id="IPR019453">
    <property type="entry name" value="VPS39/TGFA1_Znf"/>
</dbReference>
<evidence type="ECO:0000259" key="5">
    <source>
        <dbReference type="PROSITE" id="PS50219"/>
    </source>
</evidence>
<dbReference type="GO" id="GO:0016020">
    <property type="term" value="C:membrane"/>
    <property type="evidence" value="ECO:0007669"/>
    <property type="project" value="TreeGrafter"/>
</dbReference>
<dbReference type="GO" id="GO:0006914">
    <property type="term" value="P:autophagy"/>
    <property type="evidence" value="ECO:0007669"/>
    <property type="project" value="TreeGrafter"/>
</dbReference>
<keyword evidence="3" id="KW-0963">Cytoplasm</keyword>
<reference evidence="6 7" key="1">
    <citation type="submission" date="2016-10" db="EMBL/GenBank/DDBJ databases">
        <title>Reductive evolution of mitochondrial metabolism and differential evolution of invasion-related proteins in Cryptosporidium.</title>
        <authorList>
            <person name="Liu S."/>
            <person name="Roellig D.M."/>
            <person name="Guo Y."/>
            <person name="Li N."/>
            <person name="Frace M.A."/>
            <person name="Tang K."/>
            <person name="Zhang L."/>
            <person name="Feng Y."/>
            <person name="Xiao L."/>
        </authorList>
    </citation>
    <scope>NUCLEOTIDE SEQUENCE [LARGE SCALE GENOMIC DNA]</scope>
    <source>
        <strain evidence="6">30847</strain>
    </source>
</reference>
<dbReference type="GO" id="GO:0015031">
    <property type="term" value="P:protein transport"/>
    <property type="evidence" value="ECO:0007669"/>
    <property type="project" value="UniProtKB-KW"/>
</dbReference>
<evidence type="ECO:0000313" key="7">
    <source>
        <dbReference type="Proteomes" id="UP000186804"/>
    </source>
</evidence>
<dbReference type="VEuPathDB" id="CryptoDB:cand_038450"/>
<keyword evidence="4" id="KW-0653">Protein transport</keyword>
<organism evidence="6 7">
    <name type="scientific">Cryptosporidium andersoni</name>
    <dbReference type="NCBI Taxonomy" id="117008"/>
    <lineage>
        <taxon>Eukaryota</taxon>
        <taxon>Sar</taxon>
        <taxon>Alveolata</taxon>
        <taxon>Apicomplexa</taxon>
        <taxon>Conoidasida</taxon>
        <taxon>Coccidia</taxon>
        <taxon>Eucoccidiorida</taxon>
        <taxon>Eimeriorina</taxon>
        <taxon>Cryptosporidiidae</taxon>
        <taxon>Cryptosporidium</taxon>
    </lineage>
</organism>
<accession>A0A1J4MUF2</accession>
<keyword evidence="7" id="KW-1185">Reference proteome</keyword>
<name>A0A1J4MUF2_9CRYT</name>
<protein>
    <recommendedName>
        <fullName evidence="5">CNH domain-containing protein</fullName>
    </recommendedName>
</protein>
<dbReference type="EMBL" id="LRBS01000017">
    <property type="protein sequence ID" value="OII77889.1"/>
    <property type="molecule type" value="Genomic_DNA"/>
</dbReference>
<dbReference type="Proteomes" id="UP000186804">
    <property type="component" value="Unassembled WGS sequence"/>
</dbReference>
<comment type="subcellular location">
    <subcellularLocation>
        <location evidence="1">Cytoplasm</location>
    </subcellularLocation>
</comment>
<dbReference type="InterPro" id="IPR001180">
    <property type="entry name" value="CNH_dom"/>
</dbReference>
<feature type="domain" description="CNH" evidence="5">
    <location>
        <begin position="18"/>
        <end position="391"/>
    </location>
</feature>
<dbReference type="GO" id="GO:0034058">
    <property type="term" value="P:endosomal vesicle fusion"/>
    <property type="evidence" value="ECO:0007669"/>
    <property type="project" value="TreeGrafter"/>
</dbReference>
<dbReference type="InterPro" id="IPR036322">
    <property type="entry name" value="WD40_repeat_dom_sf"/>
</dbReference>
<dbReference type="PROSITE" id="PS50219">
    <property type="entry name" value="CNH"/>
    <property type="match status" value="1"/>
</dbReference>
<dbReference type="Pfam" id="PF10367">
    <property type="entry name" value="zf-Vps39_C"/>
    <property type="match status" value="1"/>
</dbReference>
<dbReference type="InterPro" id="IPR032914">
    <property type="entry name" value="Vam6/VPS39/TRAP1"/>
</dbReference>
<evidence type="ECO:0000256" key="4">
    <source>
        <dbReference type="ARBA" id="ARBA00022927"/>
    </source>
</evidence>
<proteinExistence type="predicted"/>
<evidence type="ECO:0000256" key="1">
    <source>
        <dbReference type="ARBA" id="ARBA00004496"/>
    </source>
</evidence>
<dbReference type="OrthoDB" id="5325112at2759"/>
<evidence type="ECO:0000313" key="6">
    <source>
        <dbReference type="EMBL" id="OII77889.1"/>
    </source>
</evidence>
<dbReference type="PANTHER" id="PTHR12894:SF27">
    <property type="entry name" value="TRANSFORMING GROWTH FACTOR-BETA RECEPTOR-ASSOCIATED PROTEIN 1"/>
    <property type="match status" value="1"/>
</dbReference>
<evidence type="ECO:0000256" key="3">
    <source>
        <dbReference type="ARBA" id="ARBA00022490"/>
    </source>
</evidence>
<dbReference type="GeneID" id="92368029"/>
<dbReference type="SUPFAM" id="SSF50978">
    <property type="entry name" value="WD40 repeat-like"/>
    <property type="match status" value="1"/>
</dbReference>
<sequence>MRRFDVLPITSEFSEKQNTRITALCYIPYGYIYLGTDSGDILLYKYDEIKQNGSNTLYSTVQSWSGKCVNSRCISRKKSIDKIFPITLLEQNYSEYISESEYNDIIGEKGILGVVICLCGGSLYYLDYTLKGPISILYKGGITCISQWKDTNNLGYSETRFCFCSKRVIYFYNTIISRNLAEKDRSTRTLQDNHESTSSGGINPWFLFASVQSNENSKTEDDKNNSKYLTHAEFVCEREQHISTESLNISDPVTNIEWCNNWCCFSISNVYYILNINDEILHDILHLDNLSTKMNSQIVVLPNFELMLVCQDNLGAFFDFLTQQPCPKPMIQWPTEHLTNIVLSAPYILGGTRYGTIYVYSLANYSNEQMKPVQTLELDGEITCMNNGSSQQVSQLNPPTMITAVAGPMIIVSTTATIYALVQIPFEESVQELVNKNQGNQALNFLRTYCSSDDLLYSSLKFKIQCLAGWNEFKNLRFKEAFKWFEEAHMDPRVLIILFWRNLIPNKWLVLHSESQKQAEDDDILYEYARISWLNNKSNVIEDISPSISFQKSLMRSLINNEQSIPWDIKAFIEYSISLNNKRDSKSEKYGTKNILKIEDHFQDTSNFSNKKLSKESFDTNNKFNYLSDKESINDIVEIANSFLRSFLFRERRRYLVYVSSGSKQYSSFTKQTSVLNKQNGYTIGRMMDIVFLNLLVNSSNEEEYEDNKEILLSILSENYGTDGLELQGQFILSECHTEDCEDFLIKNNREDILAIILANQSSYFKALEMLESKVTSSVNSAFNILESGNKHKLLNIYQLIYSILLNMCRSETTPVHVQANLLKRYSIYILQEPYLDIVRLFTLKPITQYPLSVDEILDIFNNCTTDTSLKLTKVFLEYIIKMNPNLDLKHKLTLINIYIDESITNESKINKLKVNHNVRKDLSSLDNDKQNDHSNSPNISTMAYNSFSSPIGDNSDEYPKLITKNFGNYEQLLLTNFVPSQLLLMLEDTPNLDDNVLPLEKFICKDSGQIYQSLVLEYITILFRSNKHLSAIEYIIEILGNFQLAEIYSLAWNFHEKYALANLEYFKDIYSSFNLNENSIQSEKIGYLKGRYRHIYFFSKFKMWQSLVSQNLHENYFSCNTSFINDTNINQWIDLLNLSSDDLSLVGKFERNNSNIYIEDEIIKILTSDSKHNFNMATYIETNGLKVLVEVLVKIWKKCNLESKFNECKELQYYTIHILNKYPNSSDLHISNILPILPDEWPIMKLINYLKGSLSSSMHINATKSISMNLSAISYLRCFEEWASKKSKYITLTQDMICPVCSLKFGSKQCAVYPNGSCIHTHCLGNESSKKV</sequence>
<dbReference type="PANTHER" id="PTHR12894">
    <property type="entry name" value="CNH DOMAIN CONTAINING"/>
    <property type="match status" value="1"/>
</dbReference>
<dbReference type="GO" id="GO:0005737">
    <property type="term" value="C:cytoplasm"/>
    <property type="evidence" value="ECO:0007669"/>
    <property type="project" value="UniProtKB-SubCell"/>
</dbReference>